<sequence>MPKVCPECNQGYKKWSSWCKSCNTTHFKNNFDKWTSGNATIDKLIQDAQLNADDFFKVIEWIPYDRFKDIKQIAKGGHGTIHYAKWVDGNICDWDIINQQWKRYEREVVLKKFDYENFLENISSTRFYGMTKGPETHEYMMVLQYYEGGSLRNYLNNDFNNIDWNEKLDYLKDLAHEFSEIHKLDIVHRDFHPGNILKDNNYNSICQILD</sequence>
<proteinExistence type="predicted"/>
<evidence type="ECO:0000259" key="1">
    <source>
        <dbReference type="PROSITE" id="PS50011"/>
    </source>
</evidence>
<dbReference type="GO" id="GO:0004674">
    <property type="term" value="F:protein serine/threonine kinase activity"/>
    <property type="evidence" value="ECO:0007669"/>
    <property type="project" value="TreeGrafter"/>
</dbReference>
<dbReference type="InterPro" id="IPR000719">
    <property type="entry name" value="Prot_kinase_dom"/>
</dbReference>
<gene>
    <name evidence="2" type="ORF">Glove_551g28</name>
</gene>
<evidence type="ECO:0000313" key="2">
    <source>
        <dbReference type="EMBL" id="RHZ48453.1"/>
    </source>
</evidence>
<name>A0A397GHG0_9GLOM</name>
<dbReference type="PANTHER" id="PTHR44329">
    <property type="entry name" value="SERINE/THREONINE-PROTEIN KINASE TNNI3K-RELATED"/>
    <property type="match status" value="1"/>
</dbReference>
<dbReference type="OrthoDB" id="6718656at2759"/>
<dbReference type="AlphaFoldDB" id="A0A397GHG0"/>
<reference evidence="2 3" key="1">
    <citation type="submission" date="2018-08" db="EMBL/GenBank/DDBJ databases">
        <title>Genome and evolution of the arbuscular mycorrhizal fungus Diversispora epigaea (formerly Glomus versiforme) and its bacterial endosymbionts.</title>
        <authorList>
            <person name="Sun X."/>
            <person name="Fei Z."/>
            <person name="Harrison M."/>
        </authorList>
    </citation>
    <scope>NUCLEOTIDE SEQUENCE [LARGE SCALE GENOMIC DNA]</scope>
    <source>
        <strain evidence="2 3">IT104</strain>
    </source>
</reference>
<dbReference type="SUPFAM" id="SSF56112">
    <property type="entry name" value="Protein kinase-like (PK-like)"/>
    <property type="match status" value="1"/>
</dbReference>
<dbReference type="Gene3D" id="1.10.510.10">
    <property type="entry name" value="Transferase(Phosphotransferase) domain 1"/>
    <property type="match status" value="1"/>
</dbReference>
<dbReference type="STRING" id="1348612.A0A397GHG0"/>
<protein>
    <recommendedName>
        <fullName evidence="1">Protein kinase domain-containing protein</fullName>
    </recommendedName>
</protein>
<dbReference type="GO" id="GO:0005524">
    <property type="term" value="F:ATP binding"/>
    <property type="evidence" value="ECO:0007669"/>
    <property type="project" value="InterPro"/>
</dbReference>
<feature type="domain" description="Protein kinase" evidence="1">
    <location>
        <begin position="67"/>
        <end position="210"/>
    </location>
</feature>
<keyword evidence="3" id="KW-1185">Reference proteome</keyword>
<evidence type="ECO:0000313" key="3">
    <source>
        <dbReference type="Proteomes" id="UP000266861"/>
    </source>
</evidence>
<dbReference type="PROSITE" id="PS50011">
    <property type="entry name" value="PROTEIN_KINASE_DOM"/>
    <property type="match status" value="1"/>
</dbReference>
<dbReference type="InterPro" id="IPR051681">
    <property type="entry name" value="Ser/Thr_Kinases-Pseudokinases"/>
</dbReference>
<organism evidence="2 3">
    <name type="scientific">Diversispora epigaea</name>
    <dbReference type="NCBI Taxonomy" id="1348612"/>
    <lineage>
        <taxon>Eukaryota</taxon>
        <taxon>Fungi</taxon>
        <taxon>Fungi incertae sedis</taxon>
        <taxon>Mucoromycota</taxon>
        <taxon>Glomeromycotina</taxon>
        <taxon>Glomeromycetes</taxon>
        <taxon>Diversisporales</taxon>
        <taxon>Diversisporaceae</taxon>
        <taxon>Diversispora</taxon>
    </lineage>
</organism>
<dbReference type="Pfam" id="PF07714">
    <property type="entry name" value="PK_Tyr_Ser-Thr"/>
    <property type="match status" value="1"/>
</dbReference>
<dbReference type="InterPro" id="IPR011009">
    <property type="entry name" value="Kinase-like_dom_sf"/>
</dbReference>
<dbReference type="EMBL" id="PQFF01000469">
    <property type="protein sequence ID" value="RHZ48453.1"/>
    <property type="molecule type" value="Genomic_DNA"/>
</dbReference>
<dbReference type="Proteomes" id="UP000266861">
    <property type="component" value="Unassembled WGS sequence"/>
</dbReference>
<dbReference type="InterPro" id="IPR001245">
    <property type="entry name" value="Ser-Thr/Tyr_kinase_cat_dom"/>
</dbReference>
<accession>A0A397GHG0</accession>
<comment type="caution">
    <text evidence="2">The sequence shown here is derived from an EMBL/GenBank/DDBJ whole genome shotgun (WGS) entry which is preliminary data.</text>
</comment>